<evidence type="ECO:0000256" key="16">
    <source>
        <dbReference type="SAM" id="MobiDB-lite"/>
    </source>
</evidence>
<evidence type="ECO:0000256" key="14">
    <source>
        <dbReference type="ARBA" id="ARBA00025923"/>
    </source>
</evidence>
<keyword evidence="10" id="KW-0238">DNA-binding</keyword>
<comment type="subcellular location">
    <subcellularLocation>
        <location evidence="1">Cell membrane</location>
        <topology evidence="1">Multi-pass membrane protein</topology>
    </subcellularLocation>
</comment>
<evidence type="ECO:0000256" key="12">
    <source>
        <dbReference type="ARBA" id="ARBA00023306"/>
    </source>
</evidence>
<keyword evidence="12" id="KW-0131">Cell cycle</keyword>
<evidence type="ECO:0000256" key="8">
    <source>
        <dbReference type="ARBA" id="ARBA00022840"/>
    </source>
</evidence>
<dbReference type="GO" id="GO:0005886">
    <property type="term" value="C:plasma membrane"/>
    <property type="evidence" value="ECO:0007669"/>
    <property type="project" value="UniProtKB-SubCell"/>
</dbReference>
<dbReference type="FunCoup" id="B2A3B8">
    <property type="interactions" value="248"/>
</dbReference>
<evidence type="ECO:0000256" key="7">
    <source>
        <dbReference type="ARBA" id="ARBA00022829"/>
    </source>
</evidence>
<dbReference type="AlphaFoldDB" id="B2A3B8"/>
<evidence type="ECO:0000313" key="20">
    <source>
        <dbReference type="Proteomes" id="UP000001683"/>
    </source>
</evidence>
<dbReference type="Proteomes" id="UP000001683">
    <property type="component" value="Chromosome"/>
</dbReference>
<feature type="compositionally biased region" description="Low complexity" evidence="16">
    <location>
        <begin position="299"/>
        <end position="309"/>
    </location>
</feature>
<evidence type="ECO:0000259" key="18">
    <source>
        <dbReference type="PROSITE" id="PS50901"/>
    </source>
</evidence>
<protein>
    <submittedName>
        <fullName evidence="19">Cell divisionFtsK/SpoIIIE</fullName>
    </submittedName>
</protein>
<evidence type="ECO:0000256" key="1">
    <source>
        <dbReference type="ARBA" id="ARBA00004651"/>
    </source>
</evidence>
<dbReference type="SUPFAM" id="SSF46785">
    <property type="entry name" value="Winged helix' DNA-binding domain"/>
    <property type="match status" value="1"/>
</dbReference>
<feature type="domain" description="FtsK" evidence="18">
    <location>
        <begin position="488"/>
        <end position="679"/>
    </location>
</feature>
<feature type="binding site" evidence="15">
    <location>
        <begin position="505"/>
        <end position="512"/>
    </location>
    <ligand>
        <name>ATP</name>
        <dbReference type="ChEBI" id="CHEBI:30616"/>
    </ligand>
</feature>
<dbReference type="eggNOG" id="COG1674">
    <property type="taxonomic scope" value="Bacteria"/>
</dbReference>
<evidence type="ECO:0000256" key="2">
    <source>
        <dbReference type="ARBA" id="ARBA00006474"/>
    </source>
</evidence>
<dbReference type="SMART" id="SM00382">
    <property type="entry name" value="AAA"/>
    <property type="match status" value="1"/>
</dbReference>
<comment type="function">
    <text evidence="13">Essential cell division protein that coordinates cell division and chromosome segregation. The N-terminus is involved in assembly of the cell-division machinery. The C-terminus functions as a DNA motor that moves dsDNA in an ATP-dependent manner towards the dif recombination site, which is located within the replication terminus region. Required for activation of the Xer recombinase, allowing activation of chromosome unlinking by recombination.</text>
</comment>
<keyword evidence="6 15" id="KW-0547">Nucleotide-binding</keyword>
<feature type="region of interest" description="Disordered" evidence="16">
    <location>
        <begin position="237"/>
        <end position="260"/>
    </location>
</feature>
<keyword evidence="7" id="KW-0159">Chromosome partition</keyword>
<name>B2A3B8_NATTJ</name>
<dbReference type="PANTHER" id="PTHR22683:SF41">
    <property type="entry name" value="DNA TRANSLOCASE FTSK"/>
    <property type="match status" value="1"/>
</dbReference>
<dbReference type="InParanoid" id="B2A3B8"/>
<feature type="transmembrane region" description="Helical" evidence="17">
    <location>
        <begin position="91"/>
        <end position="111"/>
    </location>
</feature>
<dbReference type="RefSeq" id="WP_012447920.1">
    <property type="nucleotide sequence ID" value="NZ_CP144221.1"/>
</dbReference>
<dbReference type="InterPro" id="IPR027417">
    <property type="entry name" value="P-loop_NTPase"/>
</dbReference>
<dbReference type="HOGENOM" id="CLU_001981_9_7_9"/>
<dbReference type="InterPro" id="IPR018541">
    <property type="entry name" value="Ftsk_gamma"/>
</dbReference>
<keyword evidence="5 17" id="KW-0812">Transmembrane</keyword>
<evidence type="ECO:0000256" key="5">
    <source>
        <dbReference type="ARBA" id="ARBA00022692"/>
    </source>
</evidence>
<comment type="similarity">
    <text evidence="2">Belongs to the FtsK/SpoIIIE/SftA family.</text>
</comment>
<dbReference type="Gene3D" id="3.40.50.300">
    <property type="entry name" value="P-loop containing nucleotide triphosphate hydrolases"/>
    <property type="match status" value="1"/>
</dbReference>
<evidence type="ECO:0000256" key="11">
    <source>
        <dbReference type="ARBA" id="ARBA00023136"/>
    </source>
</evidence>
<dbReference type="EMBL" id="CP001034">
    <property type="protein sequence ID" value="ACB85048.1"/>
    <property type="molecule type" value="Genomic_DNA"/>
</dbReference>
<sequence>MVAKKTNKKQRKKSNKGLKTTPELQAGLLLLFAIISLASLVFTEQTGVLGNIIKVVFEYLAGERAWTIPIFIAILGGNLLYLKSIQLTNRFWGISLVLFLIVVGHHIELILQENIISRGEIVAQAFSLPAEGAGGGLMGAIFSTAFLLVLGEIGTFIVLIFTGIIAFMLLTDTTFKEGLSLGTGAAKKAWELVLLANEKLIEIYNRISNTKQMKEYQKGQVKNEDDTNILDFNDYKQGRQEEEDQGSLQATGGTYQDEPDYPIVSFEENEAGLQAKITESKEEANNSEPGPEDKREGQKSSQKSGSIQSNTNTGSETLAQESFSDGHGSDNQEKDKVVSYTFYPNESLGNYKLPPLNLLKKSTGEQGDKTDKRELSDRARLLEETLASFGVKARVIKVQKGPTITRFELQPEKGVKVSKIVNLSDDLALSLAASEIRIEAPIPGKAAIGIEIPNKVISPVYLREVLESPNFQKSESPLSIAIGKDIAGEPVVADLAKMPHLLIAGATGSGKSVSINTLIASILYKAKPDEVKLLLIDPKVVELKSFDGLPHLLAPVVTNPKNAASTLKNIVSEMEYRYQLFADTGVRDIAKYNAINKEEDYPEKLPYIVVIIDELADLMMVAPTEVEDGIFRLAQMSRAAGIHLILATQRPSVDVITGVIKSNITSRIAFAVTSQADSRTILDMGGAEKLLGQGDMLFTPMGSNKPIRLQGAFISDKEIDELAEKVKEQAEPQYQEELVTTTPETDKKQEYDELLPKAVELVMETQQASISLIQRRLRVGYTRAARLIDELEEFGVIGGHEGSKPRRILMTEEDIKNILEQL</sequence>
<dbReference type="Gene3D" id="3.30.980.40">
    <property type="match status" value="1"/>
</dbReference>
<dbReference type="InterPro" id="IPR003593">
    <property type="entry name" value="AAA+_ATPase"/>
</dbReference>
<dbReference type="Pfam" id="PF13491">
    <property type="entry name" value="FtsK_4TM"/>
    <property type="match status" value="1"/>
</dbReference>
<keyword evidence="4 19" id="KW-0132">Cell division</keyword>
<dbReference type="SMART" id="SM00843">
    <property type="entry name" value="Ftsk_gamma"/>
    <property type="match status" value="1"/>
</dbReference>
<evidence type="ECO:0000313" key="19">
    <source>
        <dbReference type="EMBL" id="ACB85048.1"/>
    </source>
</evidence>
<dbReference type="Pfam" id="PF01580">
    <property type="entry name" value="FtsK_SpoIIIE"/>
    <property type="match status" value="1"/>
</dbReference>
<dbReference type="PROSITE" id="PS50901">
    <property type="entry name" value="FTSK"/>
    <property type="match status" value="1"/>
</dbReference>
<keyword evidence="11 17" id="KW-0472">Membrane</keyword>
<dbReference type="GO" id="GO:0003677">
    <property type="term" value="F:DNA binding"/>
    <property type="evidence" value="ECO:0007669"/>
    <property type="project" value="UniProtKB-KW"/>
</dbReference>
<dbReference type="Pfam" id="PF17854">
    <property type="entry name" value="FtsK_alpha"/>
    <property type="match status" value="1"/>
</dbReference>
<evidence type="ECO:0000256" key="10">
    <source>
        <dbReference type="ARBA" id="ARBA00023125"/>
    </source>
</evidence>
<comment type="subunit">
    <text evidence="14">Homohexamer. Forms a ring that surrounds DNA.</text>
</comment>
<dbReference type="KEGG" id="nth:Nther_1465"/>
<keyword evidence="9 17" id="KW-1133">Transmembrane helix</keyword>
<dbReference type="InterPro" id="IPR041027">
    <property type="entry name" value="FtsK_alpha"/>
</dbReference>
<dbReference type="InterPro" id="IPR025199">
    <property type="entry name" value="FtsK_4TM"/>
</dbReference>
<dbReference type="Pfam" id="PF09397">
    <property type="entry name" value="FtsK_gamma"/>
    <property type="match status" value="1"/>
</dbReference>
<gene>
    <name evidence="19" type="ordered locus">Nther_1465</name>
</gene>
<dbReference type="InterPro" id="IPR050206">
    <property type="entry name" value="FtsK/SpoIIIE/SftA"/>
</dbReference>
<evidence type="ECO:0000256" key="3">
    <source>
        <dbReference type="ARBA" id="ARBA00022475"/>
    </source>
</evidence>
<dbReference type="PANTHER" id="PTHR22683">
    <property type="entry name" value="SPORULATION PROTEIN RELATED"/>
    <property type="match status" value="1"/>
</dbReference>
<reference evidence="19 20" key="1">
    <citation type="submission" date="2008-04" db="EMBL/GenBank/DDBJ databases">
        <title>Complete sequence of chromosome of Natranaerobius thermophilus JW/NM-WN-LF.</title>
        <authorList>
            <consortium name="US DOE Joint Genome Institute"/>
            <person name="Copeland A."/>
            <person name="Lucas S."/>
            <person name="Lapidus A."/>
            <person name="Glavina del Rio T."/>
            <person name="Dalin E."/>
            <person name="Tice H."/>
            <person name="Bruce D."/>
            <person name="Goodwin L."/>
            <person name="Pitluck S."/>
            <person name="Chertkov O."/>
            <person name="Brettin T."/>
            <person name="Detter J.C."/>
            <person name="Han C."/>
            <person name="Kuske C.R."/>
            <person name="Schmutz J."/>
            <person name="Larimer F."/>
            <person name="Land M."/>
            <person name="Hauser L."/>
            <person name="Kyrpides N."/>
            <person name="Lykidis A."/>
            <person name="Mesbah N.M."/>
            <person name="Wiegel J."/>
        </authorList>
    </citation>
    <scope>NUCLEOTIDE SEQUENCE [LARGE SCALE GENOMIC DNA]</scope>
    <source>
        <strain evidence="20">ATCC BAA-1301 / DSM 18059 / JW/NM-WN-LF</strain>
    </source>
</reference>
<evidence type="ECO:0000256" key="6">
    <source>
        <dbReference type="ARBA" id="ARBA00022741"/>
    </source>
</evidence>
<dbReference type="GO" id="GO:0051301">
    <property type="term" value="P:cell division"/>
    <property type="evidence" value="ECO:0007669"/>
    <property type="project" value="UniProtKB-KW"/>
</dbReference>
<dbReference type="SUPFAM" id="SSF52540">
    <property type="entry name" value="P-loop containing nucleoside triphosphate hydrolases"/>
    <property type="match status" value="1"/>
</dbReference>
<feature type="transmembrane region" description="Helical" evidence="17">
    <location>
        <begin position="137"/>
        <end position="170"/>
    </location>
</feature>
<keyword evidence="20" id="KW-1185">Reference proteome</keyword>
<dbReference type="GO" id="GO:0005524">
    <property type="term" value="F:ATP binding"/>
    <property type="evidence" value="ECO:0007669"/>
    <property type="project" value="UniProtKB-UniRule"/>
</dbReference>
<evidence type="ECO:0000256" key="4">
    <source>
        <dbReference type="ARBA" id="ARBA00022618"/>
    </source>
</evidence>
<evidence type="ECO:0000256" key="17">
    <source>
        <dbReference type="SAM" id="Phobius"/>
    </source>
</evidence>
<organism evidence="19 20">
    <name type="scientific">Natranaerobius thermophilus (strain ATCC BAA-1301 / DSM 18059 / JW/NM-WN-LF)</name>
    <dbReference type="NCBI Taxonomy" id="457570"/>
    <lineage>
        <taxon>Bacteria</taxon>
        <taxon>Bacillati</taxon>
        <taxon>Bacillota</taxon>
        <taxon>Clostridia</taxon>
        <taxon>Natranaerobiales</taxon>
        <taxon>Natranaerobiaceae</taxon>
        <taxon>Natranaerobius</taxon>
    </lineage>
</organism>
<dbReference type="CDD" id="cd01127">
    <property type="entry name" value="TrwB_TraG_TraD_VirD4"/>
    <property type="match status" value="1"/>
</dbReference>
<dbReference type="InterPro" id="IPR036388">
    <property type="entry name" value="WH-like_DNA-bd_sf"/>
</dbReference>
<keyword evidence="3" id="KW-1003">Cell membrane</keyword>
<dbReference type="InterPro" id="IPR036390">
    <property type="entry name" value="WH_DNA-bd_sf"/>
</dbReference>
<dbReference type="Gene3D" id="1.10.10.10">
    <property type="entry name" value="Winged helix-like DNA-binding domain superfamily/Winged helix DNA-binding domain"/>
    <property type="match status" value="1"/>
</dbReference>
<proteinExistence type="inferred from homology"/>
<feature type="transmembrane region" description="Helical" evidence="17">
    <location>
        <begin position="66"/>
        <end position="82"/>
    </location>
</feature>
<dbReference type="InterPro" id="IPR002543">
    <property type="entry name" value="FtsK_dom"/>
</dbReference>
<feature type="region of interest" description="Disordered" evidence="16">
    <location>
        <begin position="278"/>
        <end position="313"/>
    </location>
</feature>
<accession>B2A3B8</accession>
<dbReference type="GO" id="GO:0007059">
    <property type="term" value="P:chromosome segregation"/>
    <property type="evidence" value="ECO:0007669"/>
    <property type="project" value="UniProtKB-KW"/>
</dbReference>
<reference evidence="19 20" key="2">
    <citation type="journal article" date="2011" name="J. Bacteriol.">
        <title>Complete genome sequence of the anaerobic, halophilic alkalithermophile Natranaerobius thermophilus JW/NM-WN-LF.</title>
        <authorList>
            <person name="Zhao B."/>
            <person name="Mesbah N.M."/>
            <person name="Dalin E."/>
            <person name="Goodwin L."/>
            <person name="Nolan M."/>
            <person name="Pitluck S."/>
            <person name="Chertkov O."/>
            <person name="Brettin T.S."/>
            <person name="Han J."/>
            <person name="Larimer F.W."/>
            <person name="Land M.L."/>
            <person name="Hauser L."/>
            <person name="Kyrpides N."/>
            <person name="Wiegel J."/>
        </authorList>
    </citation>
    <scope>NUCLEOTIDE SEQUENCE [LARGE SCALE GENOMIC DNA]</scope>
    <source>
        <strain evidence="20">ATCC BAA-1301 / DSM 18059 / JW/NM-WN-LF</strain>
    </source>
</reference>
<evidence type="ECO:0000256" key="9">
    <source>
        <dbReference type="ARBA" id="ARBA00022989"/>
    </source>
</evidence>
<evidence type="ECO:0000256" key="15">
    <source>
        <dbReference type="PROSITE-ProRule" id="PRU00289"/>
    </source>
</evidence>
<keyword evidence="8 15" id="KW-0067">ATP-binding</keyword>
<evidence type="ECO:0000256" key="13">
    <source>
        <dbReference type="ARBA" id="ARBA00024986"/>
    </source>
</evidence>
<dbReference type="STRING" id="457570.Nther_1465"/>